<dbReference type="Pfam" id="PF00196">
    <property type="entry name" value="GerE"/>
    <property type="match status" value="1"/>
</dbReference>
<keyword evidence="4" id="KW-0804">Transcription</keyword>
<dbReference type="InterPro" id="IPR011006">
    <property type="entry name" value="CheY-like_superfamily"/>
</dbReference>
<dbReference type="Proteomes" id="UP001165124">
    <property type="component" value="Unassembled WGS sequence"/>
</dbReference>
<evidence type="ECO:0000256" key="5">
    <source>
        <dbReference type="PROSITE-ProRule" id="PRU00169"/>
    </source>
</evidence>
<dbReference type="CDD" id="cd06170">
    <property type="entry name" value="LuxR_C_like"/>
    <property type="match status" value="1"/>
</dbReference>
<dbReference type="SUPFAM" id="SSF52172">
    <property type="entry name" value="CheY-like"/>
    <property type="match status" value="1"/>
</dbReference>
<dbReference type="RefSeq" id="WP_067912058.1">
    <property type="nucleotide sequence ID" value="NZ_BSRZ01000001.1"/>
</dbReference>
<keyword evidence="2" id="KW-0805">Transcription regulation</keyword>
<dbReference type="PANTHER" id="PTHR43214:SF24">
    <property type="entry name" value="TRANSCRIPTIONAL REGULATORY PROTEIN NARL-RELATED"/>
    <property type="match status" value="1"/>
</dbReference>
<dbReference type="GO" id="GO:0000160">
    <property type="term" value="P:phosphorelay signal transduction system"/>
    <property type="evidence" value="ECO:0007669"/>
    <property type="project" value="InterPro"/>
</dbReference>
<dbReference type="Gene3D" id="3.40.50.2300">
    <property type="match status" value="1"/>
</dbReference>
<evidence type="ECO:0000313" key="9">
    <source>
        <dbReference type="EMBL" id="GLW62194.1"/>
    </source>
</evidence>
<evidence type="ECO:0000256" key="6">
    <source>
        <dbReference type="SAM" id="MobiDB-lite"/>
    </source>
</evidence>
<dbReference type="InterPro" id="IPR000792">
    <property type="entry name" value="Tscrpt_reg_LuxR_C"/>
</dbReference>
<proteinExistence type="predicted"/>
<accession>A0A9W6UT05</accession>
<dbReference type="PRINTS" id="PR00038">
    <property type="entry name" value="HTHLUXR"/>
</dbReference>
<keyword evidence="10" id="KW-1185">Reference proteome</keyword>
<feature type="modified residue" description="4-aspartylphosphate" evidence="5">
    <location>
        <position position="55"/>
    </location>
</feature>
<dbReference type="InterPro" id="IPR001789">
    <property type="entry name" value="Sig_transdc_resp-reg_receiver"/>
</dbReference>
<dbReference type="PROSITE" id="PS50043">
    <property type="entry name" value="HTH_LUXR_2"/>
    <property type="match status" value="1"/>
</dbReference>
<dbReference type="SMART" id="SM00448">
    <property type="entry name" value="REC"/>
    <property type="match status" value="1"/>
</dbReference>
<dbReference type="SMART" id="SM00421">
    <property type="entry name" value="HTH_LUXR"/>
    <property type="match status" value="1"/>
</dbReference>
<evidence type="ECO:0000256" key="1">
    <source>
        <dbReference type="ARBA" id="ARBA00022553"/>
    </source>
</evidence>
<evidence type="ECO:0000256" key="4">
    <source>
        <dbReference type="ARBA" id="ARBA00023163"/>
    </source>
</evidence>
<evidence type="ECO:0000313" key="10">
    <source>
        <dbReference type="Proteomes" id="UP001165124"/>
    </source>
</evidence>
<evidence type="ECO:0000256" key="2">
    <source>
        <dbReference type="ARBA" id="ARBA00023015"/>
    </source>
</evidence>
<keyword evidence="1 5" id="KW-0597">Phosphoprotein</keyword>
<dbReference type="CDD" id="cd17535">
    <property type="entry name" value="REC_NarL-like"/>
    <property type="match status" value="1"/>
</dbReference>
<feature type="region of interest" description="Disordered" evidence="6">
    <location>
        <begin position="241"/>
        <end position="263"/>
    </location>
</feature>
<evidence type="ECO:0000259" key="8">
    <source>
        <dbReference type="PROSITE" id="PS50110"/>
    </source>
</evidence>
<dbReference type="AlphaFoldDB" id="A0A9W6UT05"/>
<dbReference type="PROSITE" id="PS00622">
    <property type="entry name" value="HTH_LUXR_1"/>
    <property type="match status" value="1"/>
</dbReference>
<gene>
    <name evidence="9" type="ORF">Arub01_04380</name>
</gene>
<dbReference type="EMBL" id="BSRZ01000001">
    <property type="protein sequence ID" value="GLW62194.1"/>
    <property type="molecule type" value="Genomic_DNA"/>
</dbReference>
<protein>
    <submittedName>
        <fullName evidence="9">DNA-binding response regulator</fullName>
    </submittedName>
</protein>
<organism evidence="9 10">
    <name type="scientific">Actinomadura rubrobrunea</name>
    <dbReference type="NCBI Taxonomy" id="115335"/>
    <lineage>
        <taxon>Bacteria</taxon>
        <taxon>Bacillati</taxon>
        <taxon>Actinomycetota</taxon>
        <taxon>Actinomycetes</taxon>
        <taxon>Streptosporangiales</taxon>
        <taxon>Thermomonosporaceae</taxon>
        <taxon>Actinomadura</taxon>
    </lineage>
</organism>
<reference evidence="9" key="1">
    <citation type="submission" date="2023-02" db="EMBL/GenBank/DDBJ databases">
        <title>Actinomadura rubrobrunea NBRC 14622.</title>
        <authorList>
            <person name="Ichikawa N."/>
            <person name="Sato H."/>
            <person name="Tonouchi N."/>
        </authorList>
    </citation>
    <scope>NUCLEOTIDE SEQUENCE</scope>
    <source>
        <strain evidence="9">NBRC 14622</strain>
    </source>
</reference>
<dbReference type="InterPro" id="IPR036388">
    <property type="entry name" value="WH-like_DNA-bd_sf"/>
</dbReference>
<dbReference type="GO" id="GO:0003677">
    <property type="term" value="F:DNA binding"/>
    <property type="evidence" value="ECO:0007669"/>
    <property type="project" value="UniProtKB-KW"/>
</dbReference>
<dbReference type="SUPFAM" id="SSF46894">
    <property type="entry name" value="C-terminal effector domain of the bipartite response regulators"/>
    <property type="match status" value="1"/>
</dbReference>
<dbReference type="PANTHER" id="PTHR43214">
    <property type="entry name" value="TWO-COMPONENT RESPONSE REGULATOR"/>
    <property type="match status" value="1"/>
</dbReference>
<dbReference type="Pfam" id="PF00072">
    <property type="entry name" value="Response_reg"/>
    <property type="match status" value="1"/>
</dbReference>
<dbReference type="InterPro" id="IPR039420">
    <property type="entry name" value="WalR-like"/>
</dbReference>
<feature type="domain" description="HTH luxR-type" evidence="7">
    <location>
        <begin position="176"/>
        <end position="241"/>
    </location>
</feature>
<dbReference type="InterPro" id="IPR016032">
    <property type="entry name" value="Sig_transdc_resp-reg_C-effctor"/>
</dbReference>
<dbReference type="PROSITE" id="PS50110">
    <property type="entry name" value="RESPONSE_REGULATORY"/>
    <property type="match status" value="1"/>
</dbReference>
<dbReference type="Gene3D" id="1.10.10.10">
    <property type="entry name" value="Winged helix-like DNA-binding domain superfamily/Winged helix DNA-binding domain"/>
    <property type="match status" value="1"/>
</dbReference>
<sequence>MSALRVLVADDNAVVRTGLTAMLEADGIEVVGQVGDGQSAIEAAERLRPDLVLLDVRMPLVNGMDAATVISRHTRVLMLTYTDEPEVIRTALANGAAGYLVHDTFSEDELLKAVRDAAHGGNPLSPAVASVLVGTLRQQPVETLAAPMSRFRADASRKHAESRSAHMPEVSQEVRLSKSTYGLSARECEVMDLISQGCSNSEIAERLYLAEKTVKNHINRIYAKLAVTSRGAAIARWLGTAQGSEDPVSGPQAGPQAPIDRRC</sequence>
<name>A0A9W6UT05_9ACTN</name>
<evidence type="ECO:0000256" key="3">
    <source>
        <dbReference type="ARBA" id="ARBA00023125"/>
    </source>
</evidence>
<dbReference type="InterPro" id="IPR058245">
    <property type="entry name" value="NreC/VraR/RcsB-like_REC"/>
</dbReference>
<keyword evidence="3 9" id="KW-0238">DNA-binding</keyword>
<evidence type="ECO:0000259" key="7">
    <source>
        <dbReference type="PROSITE" id="PS50043"/>
    </source>
</evidence>
<feature type="domain" description="Response regulatory" evidence="8">
    <location>
        <begin position="5"/>
        <end position="117"/>
    </location>
</feature>
<comment type="caution">
    <text evidence="9">The sequence shown here is derived from an EMBL/GenBank/DDBJ whole genome shotgun (WGS) entry which is preliminary data.</text>
</comment>
<dbReference type="GO" id="GO:0006355">
    <property type="term" value="P:regulation of DNA-templated transcription"/>
    <property type="evidence" value="ECO:0007669"/>
    <property type="project" value="InterPro"/>
</dbReference>